<protein>
    <submittedName>
        <fullName evidence="1">Uncharacterized protein</fullName>
    </submittedName>
</protein>
<evidence type="ECO:0000313" key="1">
    <source>
        <dbReference type="EMBL" id="NEK53552.1"/>
    </source>
</evidence>
<gene>
    <name evidence="1" type="ORF">GUK36_29530</name>
</gene>
<organism evidence="1 2">
    <name type="scientific">Rhizobium leguminosarum</name>
    <dbReference type="NCBI Taxonomy" id="384"/>
    <lineage>
        <taxon>Bacteria</taxon>
        <taxon>Pseudomonadati</taxon>
        <taxon>Pseudomonadota</taxon>
        <taxon>Alphaproteobacteria</taxon>
        <taxon>Hyphomicrobiales</taxon>
        <taxon>Rhizobiaceae</taxon>
        <taxon>Rhizobium/Agrobacterium group</taxon>
        <taxon>Rhizobium</taxon>
    </lineage>
</organism>
<evidence type="ECO:0000313" key="2">
    <source>
        <dbReference type="Proteomes" id="UP000471409"/>
    </source>
</evidence>
<sequence>MAAGRIIEDWVDEATRKALGDLAYGALDSDEYAVRARLVGSAVGAFYLGKARSPGRFHVVSAVEDFDNFAAGVVRKLEDDGALVRYSCVWPQRQIINKEPLREVSPIYQAFRQERWESPYQLIFAVSNIGTVARIKSCIVHTAIDEGLDNGDFLDILSGSCHESVRPRLSASLPRSLADRFRIFSPAKDFGIDKDGFSEPGVGGNPAIRSGIGTGLQREYFIPLTVQDDFHLKAQGYGA</sequence>
<proteinExistence type="predicted"/>
<dbReference type="EMBL" id="WXXP01000015">
    <property type="protein sequence ID" value="NEK53552.1"/>
    <property type="molecule type" value="Genomic_DNA"/>
</dbReference>
<dbReference type="AlphaFoldDB" id="A0A6P0DNG5"/>
<reference evidence="1 2" key="1">
    <citation type="submission" date="2020-01" db="EMBL/GenBank/DDBJ databases">
        <title>Rhizobium genotypes associated with high levels of biological nitrogen fixation by grain legumes in a temperate-maritime cropping system.</title>
        <authorList>
            <person name="Maluk M."/>
            <person name="Francesc Ferrando Molina F."/>
            <person name="Lopez Del Egido L."/>
            <person name="Lafos M."/>
            <person name="Langarica-Fuentes A."/>
            <person name="Gebre Yohannes G."/>
            <person name="Young M.W."/>
            <person name="Martin P."/>
            <person name="Gantlett R."/>
            <person name="Kenicer G."/>
            <person name="Hawes C."/>
            <person name="Begg G.S."/>
            <person name="Quilliam R.S."/>
            <person name="Squire G.R."/>
            <person name="Poole P.S."/>
            <person name="Young P.W."/>
            <person name="Iannetta P.M."/>
            <person name="James E.K."/>
        </authorList>
    </citation>
    <scope>NUCLEOTIDE SEQUENCE [LARGE SCALE GENOMIC DNA]</scope>
    <source>
        <strain evidence="1 2">JHI944</strain>
    </source>
</reference>
<accession>A0A6P0DNG5</accession>
<dbReference type="RefSeq" id="WP_164000193.1">
    <property type="nucleotide sequence ID" value="NZ_JARXWA010000007.1"/>
</dbReference>
<comment type="caution">
    <text evidence="1">The sequence shown here is derived from an EMBL/GenBank/DDBJ whole genome shotgun (WGS) entry which is preliminary data.</text>
</comment>
<name>A0A6P0DNG5_RHILE</name>
<dbReference type="Proteomes" id="UP000471409">
    <property type="component" value="Unassembled WGS sequence"/>
</dbReference>